<dbReference type="PANTHER" id="PTHR44858">
    <property type="entry name" value="TETRATRICOPEPTIDE REPEAT PROTEIN 6"/>
    <property type="match status" value="1"/>
</dbReference>
<feature type="repeat" description="TPR" evidence="3">
    <location>
        <begin position="148"/>
        <end position="181"/>
    </location>
</feature>
<dbReference type="Pfam" id="PF13431">
    <property type="entry name" value="TPR_17"/>
    <property type="match status" value="1"/>
</dbReference>
<dbReference type="SUPFAM" id="SSF48452">
    <property type="entry name" value="TPR-like"/>
    <property type="match status" value="2"/>
</dbReference>
<proteinExistence type="predicted"/>
<dbReference type="Pfam" id="PF13181">
    <property type="entry name" value="TPR_8"/>
    <property type="match status" value="1"/>
</dbReference>
<evidence type="ECO:0000313" key="4">
    <source>
        <dbReference type="EMBL" id="GGK27082.1"/>
    </source>
</evidence>
<dbReference type="RefSeq" id="WP_188652933.1">
    <property type="nucleotide sequence ID" value="NZ_BMNR01000004.1"/>
</dbReference>
<dbReference type="Gene3D" id="1.25.40.10">
    <property type="entry name" value="Tetratricopeptide repeat domain"/>
    <property type="match status" value="3"/>
</dbReference>
<reference evidence="4" key="1">
    <citation type="journal article" date="2014" name="Int. J. Syst. Evol. Microbiol.">
        <title>Complete genome sequence of Corynebacterium casei LMG S-19264T (=DSM 44701T), isolated from a smear-ripened cheese.</title>
        <authorList>
            <consortium name="US DOE Joint Genome Institute (JGI-PGF)"/>
            <person name="Walter F."/>
            <person name="Albersmeier A."/>
            <person name="Kalinowski J."/>
            <person name="Ruckert C."/>
        </authorList>
    </citation>
    <scope>NUCLEOTIDE SEQUENCE</scope>
    <source>
        <strain evidence="4">JCM 12862</strain>
    </source>
</reference>
<evidence type="ECO:0000256" key="2">
    <source>
        <dbReference type="ARBA" id="ARBA00022803"/>
    </source>
</evidence>
<keyword evidence="1" id="KW-0677">Repeat</keyword>
<protein>
    <recommendedName>
        <fullName evidence="6">Tetratricopeptide repeat protein</fullName>
    </recommendedName>
</protein>
<keyword evidence="5" id="KW-1185">Reference proteome</keyword>
<dbReference type="AlphaFoldDB" id="A0A8J3BJN1"/>
<evidence type="ECO:0000256" key="3">
    <source>
        <dbReference type="PROSITE-ProRule" id="PRU00339"/>
    </source>
</evidence>
<dbReference type="PROSITE" id="PS50005">
    <property type="entry name" value="TPR"/>
    <property type="match status" value="2"/>
</dbReference>
<dbReference type="InterPro" id="IPR011990">
    <property type="entry name" value="TPR-like_helical_dom_sf"/>
</dbReference>
<sequence length="316" mass="36242">MKKYTFFFIIILPFLGLAQSNKLVRQGLRATNPEEKINLFSQAIELDPENLDAYFYRGVTKDNIGDYSGAILDYTKVIFFEPTADVYFNRGNSKYSLMDYLGAKEDYEKALELNHEFLEAKYSLAMAKYDLKDYKGAVADLNALPKTAYVYLQLGRSYEALDDYKNALINYSLAIVNDKSSQNFYARGLFYMGINYYKNANEDFTTSFYLDNSNVSALFFKGVSHYLLGEFDLALNSFSVVSQNDPTDFDAQIGLALTYLHLEDPAKAKLNFNKAKSILKGTDLSKPDDINLFENTYWFQNQYSAFNRDFDTLNNI</sequence>
<evidence type="ECO:0000256" key="1">
    <source>
        <dbReference type="ARBA" id="ARBA00022737"/>
    </source>
</evidence>
<dbReference type="EMBL" id="BMNR01000004">
    <property type="protein sequence ID" value="GGK27082.1"/>
    <property type="molecule type" value="Genomic_DNA"/>
</dbReference>
<dbReference type="InterPro" id="IPR019734">
    <property type="entry name" value="TPR_rpt"/>
</dbReference>
<dbReference type="SMART" id="SM00028">
    <property type="entry name" value="TPR"/>
    <property type="match status" value="5"/>
</dbReference>
<feature type="repeat" description="TPR" evidence="3">
    <location>
        <begin position="84"/>
        <end position="117"/>
    </location>
</feature>
<dbReference type="GO" id="GO:0009279">
    <property type="term" value="C:cell outer membrane"/>
    <property type="evidence" value="ECO:0007669"/>
    <property type="project" value="TreeGrafter"/>
</dbReference>
<reference evidence="4" key="2">
    <citation type="submission" date="2020-09" db="EMBL/GenBank/DDBJ databases">
        <authorList>
            <person name="Sun Q."/>
            <person name="Ohkuma M."/>
        </authorList>
    </citation>
    <scope>NUCLEOTIDE SEQUENCE</scope>
    <source>
        <strain evidence="4">JCM 12862</strain>
    </source>
</reference>
<name>A0A8J3BJN1_9FLAO</name>
<organism evidence="4 5">
    <name type="scientific">Yeosuana aromativorans</name>
    <dbReference type="NCBI Taxonomy" id="288019"/>
    <lineage>
        <taxon>Bacteria</taxon>
        <taxon>Pseudomonadati</taxon>
        <taxon>Bacteroidota</taxon>
        <taxon>Flavobacteriia</taxon>
        <taxon>Flavobacteriales</taxon>
        <taxon>Flavobacteriaceae</taxon>
        <taxon>Yeosuana</taxon>
    </lineage>
</organism>
<dbReference type="Proteomes" id="UP000612329">
    <property type="component" value="Unassembled WGS sequence"/>
</dbReference>
<keyword evidence="2 3" id="KW-0802">TPR repeat</keyword>
<evidence type="ECO:0000313" key="5">
    <source>
        <dbReference type="Proteomes" id="UP000612329"/>
    </source>
</evidence>
<dbReference type="PANTHER" id="PTHR44858:SF1">
    <property type="entry name" value="UDP-N-ACETYLGLUCOSAMINE--PEPTIDE N-ACETYLGLUCOSAMINYLTRANSFERASE SPINDLY-RELATED"/>
    <property type="match status" value="1"/>
</dbReference>
<dbReference type="GO" id="GO:0046813">
    <property type="term" value="P:receptor-mediated virion attachment to host cell"/>
    <property type="evidence" value="ECO:0007669"/>
    <property type="project" value="TreeGrafter"/>
</dbReference>
<dbReference type="Pfam" id="PF00515">
    <property type="entry name" value="TPR_1"/>
    <property type="match status" value="1"/>
</dbReference>
<evidence type="ECO:0008006" key="6">
    <source>
        <dbReference type="Google" id="ProtNLM"/>
    </source>
</evidence>
<dbReference type="InterPro" id="IPR050498">
    <property type="entry name" value="Ycf3"/>
</dbReference>
<gene>
    <name evidence="4" type="ORF">GCM10007962_21670</name>
</gene>
<comment type="caution">
    <text evidence="4">The sequence shown here is derived from an EMBL/GenBank/DDBJ whole genome shotgun (WGS) entry which is preliminary data.</text>
</comment>
<accession>A0A8J3BJN1</accession>